<keyword evidence="9 13" id="KW-0227">DNA damage</keyword>
<reference evidence="15 16" key="1">
    <citation type="submission" date="2020-06" db="EMBL/GenBank/DDBJ databases">
        <title>Description of novel acetic acid bacteria.</title>
        <authorList>
            <person name="Sombolestani A."/>
        </authorList>
    </citation>
    <scope>NUCLEOTIDE SEQUENCE [LARGE SCALE GENOMIC DNA]</scope>
    <source>
        <strain evidence="15 16">LMG 26838</strain>
    </source>
</reference>
<keyword evidence="8 13" id="KW-0235">DNA replication</keyword>
<keyword evidence="5 13" id="KW-0963">Cytoplasm</keyword>
<keyword evidence="7 13" id="KW-0548">Nucleotidyltransferase</keyword>
<proteinExistence type="inferred from homology"/>
<evidence type="ECO:0000256" key="1">
    <source>
        <dbReference type="ARBA" id="ARBA00004496"/>
    </source>
</evidence>
<dbReference type="Pfam" id="PF01336">
    <property type="entry name" value="tRNA_anti-codon"/>
    <property type="match status" value="1"/>
</dbReference>
<dbReference type="PANTHER" id="PTHR32294:SF4">
    <property type="entry name" value="ERROR-PRONE DNA POLYMERASE"/>
    <property type="match status" value="1"/>
</dbReference>
<dbReference type="InterPro" id="IPR004365">
    <property type="entry name" value="NA-bd_OB_tRNA"/>
</dbReference>
<dbReference type="CDD" id="cd07434">
    <property type="entry name" value="PHP_PolIIIA_DnaE2"/>
    <property type="match status" value="1"/>
</dbReference>
<dbReference type="EMBL" id="JABXXQ010000001">
    <property type="protein sequence ID" value="NVN28765.1"/>
    <property type="molecule type" value="Genomic_DNA"/>
</dbReference>
<evidence type="ECO:0000256" key="9">
    <source>
        <dbReference type="ARBA" id="ARBA00022763"/>
    </source>
</evidence>
<dbReference type="GO" id="GO:0005737">
    <property type="term" value="C:cytoplasm"/>
    <property type="evidence" value="ECO:0007669"/>
    <property type="project" value="UniProtKB-SubCell"/>
</dbReference>
<dbReference type="Pfam" id="PF07733">
    <property type="entry name" value="DNA_pol3_alpha"/>
    <property type="match status" value="1"/>
</dbReference>
<dbReference type="GO" id="GO:0006260">
    <property type="term" value="P:DNA replication"/>
    <property type="evidence" value="ECO:0007669"/>
    <property type="project" value="UniProtKB-KW"/>
</dbReference>
<evidence type="ECO:0000256" key="8">
    <source>
        <dbReference type="ARBA" id="ARBA00022705"/>
    </source>
</evidence>
<evidence type="ECO:0000256" key="2">
    <source>
        <dbReference type="ARBA" id="ARBA00007391"/>
    </source>
</evidence>
<dbReference type="PANTHER" id="PTHR32294">
    <property type="entry name" value="DNA POLYMERASE III SUBUNIT ALPHA"/>
    <property type="match status" value="1"/>
</dbReference>
<comment type="function">
    <text evidence="13">DNA polymerase involved in damage-induced mutagenesis and translesion synthesis (TLS). It is not the major replicative DNA polymerase.</text>
</comment>
<comment type="catalytic activity">
    <reaction evidence="12 13">
        <text>DNA(n) + a 2'-deoxyribonucleoside 5'-triphosphate = DNA(n+1) + diphosphate</text>
        <dbReference type="Rhea" id="RHEA:22508"/>
        <dbReference type="Rhea" id="RHEA-COMP:17339"/>
        <dbReference type="Rhea" id="RHEA-COMP:17340"/>
        <dbReference type="ChEBI" id="CHEBI:33019"/>
        <dbReference type="ChEBI" id="CHEBI:61560"/>
        <dbReference type="ChEBI" id="CHEBI:173112"/>
        <dbReference type="EC" id="2.7.7.7"/>
    </reaction>
</comment>
<dbReference type="GO" id="GO:0003887">
    <property type="term" value="F:DNA-directed DNA polymerase activity"/>
    <property type="evidence" value="ECO:0007669"/>
    <property type="project" value="UniProtKB-UniRule"/>
</dbReference>
<dbReference type="CDD" id="cd04485">
    <property type="entry name" value="DnaE_OBF"/>
    <property type="match status" value="1"/>
</dbReference>
<organism evidence="15 16">
    <name type="scientific">Endobacter medicaginis</name>
    <dbReference type="NCBI Taxonomy" id="1181271"/>
    <lineage>
        <taxon>Bacteria</taxon>
        <taxon>Pseudomonadati</taxon>
        <taxon>Pseudomonadota</taxon>
        <taxon>Alphaproteobacteria</taxon>
        <taxon>Acetobacterales</taxon>
        <taxon>Acetobacteraceae</taxon>
        <taxon>Endobacter</taxon>
    </lineage>
</organism>
<dbReference type="Gene3D" id="3.20.20.140">
    <property type="entry name" value="Metal-dependent hydrolases"/>
    <property type="match status" value="1"/>
</dbReference>
<gene>
    <name evidence="13" type="primary">dnaE2</name>
    <name evidence="15" type="ORF">HUK83_00185</name>
</gene>
<evidence type="ECO:0000256" key="10">
    <source>
        <dbReference type="ARBA" id="ARBA00022932"/>
    </source>
</evidence>
<dbReference type="FunFam" id="1.10.150.870:FF:000002">
    <property type="entry name" value="Error-prone DNA polymerase"/>
    <property type="match status" value="1"/>
</dbReference>
<evidence type="ECO:0000256" key="5">
    <source>
        <dbReference type="ARBA" id="ARBA00022490"/>
    </source>
</evidence>
<dbReference type="HAMAP" id="MF_01902">
    <property type="entry name" value="DNApol_error_prone"/>
    <property type="match status" value="1"/>
</dbReference>
<sequence>MVHARAVRMTRYAELQVTSYFSFLRGVSAPAELFAQAKRLGLSAIGITDRNTLAGIVQAHIAAKDTGMRLVVGCRLDLADFPPVLVYPMDRAAYGRLCRLLSIGKARAGKGKCLLNWADLAEWGDGLQAVLVPDVAGEDCALHLRKLRDAFGDRAYMALTLRRRPNDQMRLYELANMAHARRVKTVVTNDVLFDIHDRRILQDVVTCVRHNTTIDRAGFVRERHADRYLKPPQEIARLFSRYPEAIDRSMEIVERCRFSLDDLAYQYPDEITTPGQTPQEALEALTWEGARAFYTDGIPEDVAEILRHELALIGRMSYAPYFLTVNSIVRESRRRGILCQGRGSAANSAVCFVLGITAIDPSRTTLLFERFISEERGEPPDIDVDFEHARREEIIQWIYDHYGRTRAALTAVVTRYRAKGALRDVGKVMGLPEDLITLLSKQIWGWSREVDAEKFAETGIDLTDRRIRLTLDLARALIGVPRHLSQHPGGFVLTHDRLDELVPIEPAAMENRQTIEWDKDDIDALKFMKVDVLALGMLTCMKKGLDLLAEHKGQRFTLQTIPAEDPRTYAMIRKADTIGVFQIESRAQMSMLPRLKPRTYYDLVIEVAIVRPGPIQGDMVHPYLRRREGLEQPDYPTPELEEVLKRTLGVPLFQEQVMQVAMVCAGFTAAEADQLRRAMATFKNTGTVSKFQTRLLEGMRENGYPEEFAERIYQQLEGFGSYGFPESHAASFAILAYSSSWMKCRHPDVFLASLLNSQPMGFYAPAQLVRDAQAHGVEVRPICVNRSRWEAILEGPERANGLFAVRLGMNLVKGLANEDAARIVAARGNRPFVSIDDLWRRSGVKAAALTHLAEADAFRAGFGLARREALWAIKALRDEPLPLFAAAEIVREAKEPDVLLQPMRAGAEVARDYNRIGLTLRDHPVAFLRDDLRRDDILSCRDAINARDGKRLTAAGIVLVRQRPGSSKGVVFMTLEDETATLNVIIWADTFEKFRPVVLSASMVAVKGRLQKEGEVIHLIALEIIDQSGLLADVGNRSNGGTPSDRHHPDDVIIVRSRNFH</sequence>
<dbReference type="InterPro" id="IPR003141">
    <property type="entry name" value="Pol/His_phosphatase_N"/>
</dbReference>
<dbReference type="EC" id="2.7.7.7" evidence="3 13"/>
<dbReference type="InterPro" id="IPR029460">
    <property type="entry name" value="DNAPol_HHH"/>
</dbReference>
<dbReference type="Pfam" id="PF02811">
    <property type="entry name" value="PHP"/>
    <property type="match status" value="1"/>
</dbReference>
<dbReference type="InterPro" id="IPR016195">
    <property type="entry name" value="Pol/histidinol_Pase-like"/>
</dbReference>
<comment type="caution">
    <text evidence="15">The sequence shown here is derived from an EMBL/GenBank/DDBJ whole genome shotgun (WGS) entry which is preliminary data.</text>
</comment>
<evidence type="ECO:0000256" key="13">
    <source>
        <dbReference type="HAMAP-Rule" id="MF_01902"/>
    </source>
</evidence>
<evidence type="ECO:0000256" key="12">
    <source>
        <dbReference type="ARBA" id="ARBA00049244"/>
    </source>
</evidence>
<dbReference type="GO" id="GO:0006281">
    <property type="term" value="P:DNA repair"/>
    <property type="evidence" value="ECO:0007669"/>
    <property type="project" value="UniProtKB-UniRule"/>
</dbReference>
<protein>
    <recommendedName>
        <fullName evidence="4 13">Error-prone DNA polymerase</fullName>
        <ecNumber evidence="3 13">2.7.7.7</ecNumber>
    </recommendedName>
</protein>
<evidence type="ECO:0000256" key="4">
    <source>
        <dbReference type="ARBA" id="ARBA00017273"/>
    </source>
</evidence>
<dbReference type="AlphaFoldDB" id="A0A850NNS4"/>
<dbReference type="Pfam" id="PF17657">
    <property type="entry name" value="DNA_pol3_finger"/>
    <property type="match status" value="1"/>
</dbReference>
<feature type="domain" description="Polymerase/histidinol phosphatase N-terminal" evidence="14">
    <location>
        <begin position="13"/>
        <end position="80"/>
    </location>
</feature>
<dbReference type="InterPro" id="IPR011708">
    <property type="entry name" value="DNA_pol3_alpha_NTPase_dom"/>
</dbReference>
<keyword evidence="6 13" id="KW-0808">Transferase</keyword>
<dbReference type="InterPro" id="IPR023073">
    <property type="entry name" value="DnaE2"/>
</dbReference>
<dbReference type="SMART" id="SM00481">
    <property type="entry name" value="POLIIIAc"/>
    <property type="match status" value="1"/>
</dbReference>
<evidence type="ECO:0000313" key="15">
    <source>
        <dbReference type="EMBL" id="NVN28765.1"/>
    </source>
</evidence>
<comment type="subcellular location">
    <subcellularLocation>
        <location evidence="1 13">Cytoplasm</location>
    </subcellularLocation>
</comment>
<dbReference type="NCBIfam" id="TIGR00594">
    <property type="entry name" value="polc"/>
    <property type="match status" value="1"/>
</dbReference>
<dbReference type="GO" id="GO:0009432">
    <property type="term" value="P:SOS response"/>
    <property type="evidence" value="ECO:0007669"/>
    <property type="project" value="UniProtKB-ARBA"/>
</dbReference>
<evidence type="ECO:0000259" key="14">
    <source>
        <dbReference type="SMART" id="SM00481"/>
    </source>
</evidence>
<dbReference type="NCBIfam" id="NF004225">
    <property type="entry name" value="PRK05672.1"/>
    <property type="match status" value="1"/>
</dbReference>
<name>A0A850NNS4_9PROT</name>
<keyword evidence="10 13" id="KW-0239">DNA-directed DNA polymerase</keyword>
<dbReference type="InterPro" id="IPR004805">
    <property type="entry name" value="DnaE2/DnaE/PolC"/>
</dbReference>
<dbReference type="InterPro" id="IPR004013">
    <property type="entry name" value="PHP_dom"/>
</dbReference>
<dbReference type="Pfam" id="PF14579">
    <property type="entry name" value="HHH_6"/>
    <property type="match status" value="1"/>
</dbReference>
<evidence type="ECO:0000256" key="7">
    <source>
        <dbReference type="ARBA" id="ARBA00022695"/>
    </source>
</evidence>
<evidence type="ECO:0000256" key="11">
    <source>
        <dbReference type="ARBA" id="ARBA00023204"/>
    </source>
</evidence>
<dbReference type="GO" id="GO:0008408">
    <property type="term" value="F:3'-5' exonuclease activity"/>
    <property type="evidence" value="ECO:0007669"/>
    <property type="project" value="InterPro"/>
</dbReference>
<dbReference type="SUPFAM" id="SSF89550">
    <property type="entry name" value="PHP domain-like"/>
    <property type="match status" value="1"/>
</dbReference>
<dbReference type="GO" id="GO:0003676">
    <property type="term" value="F:nucleic acid binding"/>
    <property type="evidence" value="ECO:0007669"/>
    <property type="project" value="InterPro"/>
</dbReference>
<dbReference type="Proteomes" id="UP000565205">
    <property type="component" value="Unassembled WGS sequence"/>
</dbReference>
<evidence type="ECO:0000256" key="3">
    <source>
        <dbReference type="ARBA" id="ARBA00012417"/>
    </source>
</evidence>
<dbReference type="InterPro" id="IPR040982">
    <property type="entry name" value="DNA_pol3_finger"/>
</dbReference>
<evidence type="ECO:0000256" key="6">
    <source>
        <dbReference type="ARBA" id="ARBA00022679"/>
    </source>
</evidence>
<evidence type="ECO:0000313" key="16">
    <source>
        <dbReference type="Proteomes" id="UP000565205"/>
    </source>
</evidence>
<comment type="similarity">
    <text evidence="2 13">Belongs to the DNA polymerase type-C family. DnaE2 subfamily.</text>
</comment>
<dbReference type="Gene3D" id="1.10.150.870">
    <property type="match status" value="1"/>
</dbReference>
<accession>A0A850NNS4</accession>
<keyword evidence="11 13" id="KW-0234">DNA repair</keyword>